<dbReference type="AlphaFoldDB" id="A0A8T3AZQ2"/>
<accession>A0A8T3AZQ2</accession>
<gene>
    <name evidence="2" type="ORF">KFK09_017893</name>
</gene>
<evidence type="ECO:0000313" key="2">
    <source>
        <dbReference type="EMBL" id="KAI0499685.1"/>
    </source>
</evidence>
<protein>
    <submittedName>
        <fullName evidence="2">Uncharacterized protein</fullName>
    </submittedName>
</protein>
<evidence type="ECO:0000313" key="3">
    <source>
        <dbReference type="Proteomes" id="UP000829196"/>
    </source>
</evidence>
<sequence length="65" mass="7248">MPPRDSVGLSQPVKGTLHSNIVGRICRGDKKRKEHHSNIIGRICRDDKKSKGHSTTAGRICRDDK</sequence>
<evidence type="ECO:0000256" key="1">
    <source>
        <dbReference type="SAM" id="MobiDB-lite"/>
    </source>
</evidence>
<reference evidence="2" key="1">
    <citation type="journal article" date="2022" name="Front. Genet.">
        <title>Chromosome-Scale Assembly of the Dendrobium nobile Genome Provides Insights Into the Molecular Mechanism of the Biosynthesis of the Medicinal Active Ingredient of Dendrobium.</title>
        <authorList>
            <person name="Xu Q."/>
            <person name="Niu S.-C."/>
            <person name="Li K.-L."/>
            <person name="Zheng P.-J."/>
            <person name="Zhang X.-J."/>
            <person name="Jia Y."/>
            <person name="Liu Y."/>
            <person name="Niu Y.-X."/>
            <person name="Yu L.-H."/>
            <person name="Chen D.-F."/>
            <person name="Zhang G.-Q."/>
        </authorList>
    </citation>
    <scope>NUCLEOTIDE SEQUENCE</scope>
    <source>
        <tissue evidence="2">Leaf</tissue>
    </source>
</reference>
<comment type="caution">
    <text evidence="2">The sequence shown here is derived from an EMBL/GenBank/DDBJ whole genome shotgun (WGS) entry which is preliminary data.</text>
</comment>
<name>A0A8T3AZQ2_DENNO</name>
<organism evidence="2 3">
    <name type="scientific">Dendrobium nobile</name>
    <name type="common">Orchid</name>
    <dbReference type="NCBI Taxonomy" id="94219"/>
    <lineage>
        <taxon>Eukaryota</taxon>
        <taxon>Viridiplantae</taxon>
        <taxon>Streptophyta</taxon>
        <taxon>Embryophyta</taxon>
        <taxon>Tracheophyta</taxon>
        <taxon>Spermatophyta</taxon>
        <taxon>Magnoliopsida</taxon>
        <taxon>Liliopsida</taxon>
        <taxon>Asparagales</taxon>
        <taxon>Orchidaceae</taxon>
        <taxon>Epidendroideae</taxon>
        <taxon>Malaxideae</taxon>
        <taxon>Dendrobiinae</taxon>
        <taxon>Dendrobium</taxon>
    </lineage>
</organism>
<feature type="region of interest" description="Disordered" evidence="1">
    <location>
        <begin position="29"/>
        <end position="65"/>
    </location>
</feature>
<dbReference type="Proteomes" id="UP000829196">
    <property type="component" value="Unassembled WGS sequence"/>
</dbReference>
<proteinExistence type="predicted"/>
<dbReference type="EMBL" id="JAGYWB010000013">
    <property type="protein sequence ID" value="KAI0499685.1"/>
    <property type="molecule type" value="Genomic_DNA"/>
</dbReference>
<keyword evidence="3" id="KW-1185">Reference proteome</keyword>